<feature type="region of interest" description="Disordered" evidence="1">
    <location>
        <begin position="49"/>
        <end position="89"/>
    </location>
</feature>
<proteinExistence type="predicted"/>
<organism evidence="2 3">
    <name type="scientific">Candidatus Muproteobacteria bacterium RIFCSPLOWO2_01_FULL_60_18</name>
    <dbReference type="NCBI Taxonomy" id="1817768"/>
    <lineage>
        <taxon>Bacteria</taxon>
        <taxon>Pseudomonadati</taxon>
        <taxon>Pseudomonadota</taxon>
        <taxon>Candidatus Muproteobacteria</taxon>
    </lineage>
</organism>
<gene>
    <name evidence="2" type="ORF">A3A87_04620</name>
</gene>
<dbReference type="AlphaFoldDB" id="A0A1F6U1X1"/>
<protein>
    <submittedName>
        <fullName evidence="2">Uncharacterized protein</fullName>
    </submittedName>
</protein>
<comment type="caution">
    <text evidence="2">The sequence shown here is derived from an EMBL/GenBank/DDBJ whole genome shotgun (WGS) entry which is preliminary data.</text>
</comment>
<sequence length="89" mass="9828">MDADSSENENLNQVFLPKNYLRLSAQLSAFICGSRFFFAPFAGRQPLQRVRPDGVAHQTQRGKPTAAVMRPAPIPLNVPGETKNHHAVT</sequence>
<accession>A0A1F6U1X1</accession>
<dbReference type="Proteomes" id="UP000179037">
    <property type="component" value="Unassembled WGS sequence"/>
</dbReference>
<reference evidence="2 3" key="1">
    <citation type="journal article" date="2016" name="Nat. Commun.">
        <title>Thousands of microbial genomes shed light on interconnected biogeochemical processes in an aquifer system.</title>
        <authorList>
            <person name="Anantharaman K."/>
            <person name="Brown C.T."/>
            <person name="Hug L.A."/>
            <person name="Sharon I."/>
            <person name="Castelle C.J."/>
            <person name="Probst A.J."/>
            <person name="Thomas B.C."/>
            <person name="Singh A."/>
            <person name="Wilkins M.J."/>
            <person name="Karaoz U."/>
            <person name="Brodie E.L."/>
            <person name="Williams K.H."/>
            <person name="Hubbard S.S."/>
            <person name="Banfield J.F."/>
        </authorList>
    </citation>
    <scope>NUCLEOTIDE SEQUENCE [LARGE SCALE GENOMIC DNA]</scope>
</reference>
<evidence type="ECO:0000256" key="1">
    <source>
        <dbReference type="SAM" id="MobiDB-lite"/>
    </source>
</evidence>
<dbReference type="EMBL" id="MFTC01000043">
    <property type="protein sequence ID" value="OGI51357.1"/>
    <property type="molecule type" value="Genomic_DNA"/>
</dbReference>
<name>A0A1F6U1X1_9PROT</name>
<evidence type="ECO:0000313" key="2">
    <source>
        <dbReference type="EMBL" id="OGI51357.1"/>
    </source>
</evidence>
<evidence type="ECO:0000313" key="3">
    <source>
        <dbReference type="Proteomes" id="UP000179037"/>
    </source>
</evidence>